<evidence type="ECO:0000313" key="2">
    <source>
        <dbReference type="Proteomes" id="UP001597493"/>
    </source>
</evidence>
<sequence length="64" mass="7208">GGPEEPPKHPLDGLTIDELRALYDEKLAAYKESDGRDARQQAELLTINTRIERMKAEVTTNVEN</sequence>
<gene>
    <name evidence="1" type="ORF">ACFSW5_26095</name>
</gene>
<dbReference type="Proteomes" id="UP001597493">
    <property type="component" value="Unassembled WGS sequence"/>
</dbReference>
<evidence type="ECO:0000313" key="1">
    <source>
        <dbReference type="EMBL" id="MFD2663716.1"/>
    </source>
</evidence>
<protein>
    <submittedName>
        <fullName evidence="1">Uncharacterized protein</fullName>
    </submittedName>
</protein>
<feature type="non-terminal residue" evidence="1">
    <location>
        <position position="1"/>
    </location>
</feature>
<dbReference type="RefSeq" id="WP_379280491.1">
    <property type="nucleotide sequence ID" value="NZ_JBHUMY010000048.1"/>
</dbReference>
<reference evidence="2" key="1">
    <citation type="journal article" date="2019" name="Int. J. Syst. Evol. Microbiol.">
        <title>The Global Catalogue of Microorganisms (GCM) 10K type strain sequencing project: providing services to taxonomists for standard genome sequencing and annotation.</title>
        <authorList>
            <consortium name="The Broad Institute Genomics Platform"/>
            <consortium name="The Broad Institute Genome Sequencing Center for Infectious Disease"/>
            <person name="Wu L."/>
            <person name="Ma J."/>
        </authorList>
    </citation>
    <scope>NUCLEOTIDE SEQUENCE [LARGE SCALE GENOMIC DNA]</scope>
    <source>
        <strain evidence="2">TISTR 1827</strain>
    </source>
</reference>
<proteinExistence type="predicted"/>
<comment type="caution">
    <text evidence="1">The sequence shown here is derived from an EMBL/GenBank/DDBJ whole genome shotgun (WGS) entry which is preliminary data.</text>
</comment>
<organism evidence="1 2">
    <name type="scientific">Paenibacillus thailandensis</name>
    <dbReference type="NCBI Taxonomy" id="393250"/>
    <lineage>
        <taxon>Bacteria</taxon>
        <taxon>Bacillati</taxon>
        <taxon>Bacillota</taxon>
        <taxon>Bacilli</taxon>
        <taxon>Bacillales</taxon>
        <taxon>Paenibacillaceae</taxon>
        <taxon>Paenibacillus</taxon>
    </lineage>
</organism>
<name>A0ABW5R5Z1_9BACL</name>
<accession>A0ABW5R5Z1</accession>
<dbReference type="EMBL" id="JBHUMY010000048">
    <property type="protein sequence ID" value="MFD2663716.1"/>
    <property type="molecule type" value="Genomic_DNA"/>
</dbReference>
<keyword evidence="2" id="KW-1185">Reference proteome</keyword>